<evidence type="ECO:0000313" key="1">
    <source>
        <dbReference type="EMBL" id="KKM79797.1"/>
    </source>
</evidence>
<protein>
    <submittedName>
        <fullName evidence="1">Uncharacterized protein</fullName>
    </submittedName>
</protein>
<accession>A0A0F9NEL0</accession>
<organism evidence="1">
    <name type="scientific">marine sediment metagenome</name>
    <dbReference type="NCBI Taxonomy" id="412755"/>
    <lineage>
        <taxon>unclassified sequences</taxon>
        <taxon>metagenomes</taxon>
        <taxon>ecological metagenomes</taxon>
    </lineage>
</organism>
<name>A0A0F9NEL0_9ZZZZ</name>
<gene>
    <name evidence="1" type="ORF">LCGC14_1346390</name>
</gene>
<dbReference type="AlphaFoldDB" id="A0A0F9NEL0"/>
<comment type="caution">
    <text evidence="1">The sequence shown here is derived from an EMBL/GenBank/DDBJ whole genome shotgun (WGS) entry which is preliminary data.</text>
</comment>
<proteinExistence type="predicted"/>
<dbReference type="EMBL" id="LAZR01008285">
    <property type="protein sequence ID" value="KKM79797.1"/>
    <property type="molecule type" value="Genomic_DNA"/>
</dbReference>
<feature type="non-terminal residue" evidence="1">
    <location>
        <position position="76"/>
    </location>
</feature>
<sequence>MAAIDYWAIKERIVTILKDDTVNLFSATPSDKTKFRLIQAGAPDLNKPLQGPFPRIFVTNDDVIDEAIQIGSTVAR</sequence>
<reference evidence="1" key="1">
    <citation type="journal article" date="2015" name="Nature">
        <title>Complex archaea that bridge the gap between prokaryotes and eukaryotes.</title>
        <authorList>
            <person name="Spang A."/>
            <person name="Saw J.H."/>
            <person name="Jorgensen S.L."/>
            <person name="Zaremba-Niedzwiedzka K."/>
            <person name="Martijn J."/>
            <person name="Lind A.E."/>
            <person name="van Eijk R."/>
            <person name="Schleper C."/>
            <person name="Guy L."/>
            <person name="Ettema T.J."/>
        </authorList>
    </citation>
    <scope>NUCLEOTIDE SEQUENCE</scope>
</reference>